<evidence type="ECO:0000256" key="1">
    <source>
        <dbReference type="ARBA" id="ARBA00005189"/>
    </source>
</evidence>
<keyword evidence="12" id="KW-1185">Reference proteome</keyword>
<proteinExistence type="inferred from homology"/>
<gene>
    <name evidence="11" type="ORF">FIT61_02180</name>
</gene>
<dbReference type="GO" id="GO:0043810">
    <property type="term" value="F:ornithine-acyl [acyl carrier protein] N-acyltransferase activity"/>
    <property type="evidence" value="ECO:0007669"/>
    <property type="project" value="UniProtKB-EC"/>
</dbReference>
<organism evidence="11 12">
    <name type="scientific">Candidatus Methylopumilus rimovensis</name>
    <dbReference type="NCBI Taxonomy" id="2588535"/>
    <lineage>
        <taxon>Bacteria</taxon>
        <taxon>Pseudomonadati</taxon>
        <taxon>Pseudomonadota</taxon>
        <taxon>Betaproteobacteria</taxon>
        <taxon>Nitrosomonadales</taxon>
        <taxon>Methylophilaceae</taxon>
        <taxon>Candidatus Methylopumilus</taxon>
    </lineage>
</organism>
<keyword evidence="2" id="KW-0444">Lipid biosynthesis</keyword>
<evidence type="ECO:0000256" key="8">
    <source>
        <dbReference type="ARBA" id="ARBA00039866"/>
    </source>
</evidence>
<reference evidence="11 12" key="1">
    <citation type="journal article" date="2019" name="ISME J.">
        <title>Evolution in action: habitat transition from sediment to the pelagial leads to genome streamlining in Methylophilaceae.</title>
        <authorList>
            <person name="Salcher M."/>
            <person name="Schaefle D."/>
            <person name="Kaspar M."/>
            <person name="Neuenschwander S.M."/>
            <person name="Ghai R."/>
        </authorList>
    </citation>
    <scope>NUCLEOTIDE SEQUENCE [LARGE SCALE GENOMIC DNA]</scope>
    <source>
        <strain evidence="11 12">MMS-RI-1</strain>
    </source>
</reference>
<evidence type="ECO:0000256" key="6">
    <source>
        <dbReference type="ARBA" id="ARBA00038095"/>
    </source>
</evidence>
<accession>A0AAE6FUA4</accession>
<sequence>MSWAQDENEIREAQQLRYKVFAEEMGAHLISNYEKIDKDILDQYCDHLLIRDTETLKVIGTYRVLPPQKAKEAGFYYSDLEFHLDRLMHLSDKMVEVGRSCVHKDFRTGGVIMALWSGLADYMKKNNYEVMIGCASVPMGDGGHYAASLAKKINALHLSPLEYRVTPKLPLPIHELDQDLNVEPPALLKGYLRLGAKVCGDPAWDPDFNTADFLTMFFLKDIPPRYAKHFLV</sequence>
<evidence type="ECO:0000256" key="2">
    <source>
        <dbReference type="ARBA" id="ARBA00022516"/>
    </source>
</evidence>
<evidence type="ECO:0000256" key="5">
    <source>
        <dbReference type="ARBA" id="ARBA00023315"/>
    </source>
</evidence>
<evidence type="ECO:0000256" key="7">
    <source>
        <dbReference type="ARBA" id="ARBA00039058"/>
    </source>
</evidence>
<dbReference type="InterPro" id="IPR052351">
    <property type="entry name" value="Ornithine_N-alpha-AT"/>
</dbReference>
<comment type="similarity">
    <text evidence="6">Belongs to the acetyltransferase family. OlsB subfamily.</text>
</comment>
<name>A0AAE6FUA4_9PROT</name>
<dbReference type="EMBL" id="CP040986">
    <property type="protein sequence ID" value="QDD14139.1"/>
    <property type="molecule type" value="Genomic_DNA"/>
</dbReference>
<dbReference type="AlphaFoldDB" id="A0AAE6FUA4"/>
<dbReference type="PANTHER" id="PTHR37323">
    <property type="entry name" value="GCN5-RELATED N-ACETYLTRANSFERASE"/>
    <property type="match status" value="1"/>
</dbReference>
<dbReference type="SUPFAM" id="SSF55729">
    <property type="entry name" value="Acyl-CoA N-acyltransferases (Nat)"/>
    <property type="match status" value="1"/>
</dbReference>
<dbReference type="Gene3D" id="3.40.630.30">
    <property type="match status" value="1"/>
</dbReference>
<evidence type="ECO:0000313" key="12">
    <source>
        <dbReference type="Proteomes" id="UP000312102"/>
    </source>
</evidence>
<dbReference type="PANTHER" id="PTHR37323:SF1">
    <property type="entry name" value="L-ORNITHINE N(ALPHA)-ACYLTRANSFERASE"/>
    <property type="match status" value="1"/>
</dbReference>
<comment type="catalytic activity">
    <reaction evidence="10">
        <text>a (3R)-hydroxyacyl-[ACP] + L-ornithine = a lyso-ornithine lipid + holo-[ACP] + H(+)</text>
        <dbReference type="Rhea" id="RHEA:20633"/>
        <dbReference type="Rhea" id="RHEA-COMP:9685"/>
        <dbReference type="Rhea" id="RHEA-COMP:9945"/>
        <dbReference type="ChEBI" id="CHEBI:15378"/>
        <dbReference type="ChEBI" id="CHEBI:46911"/>
        <dbReference type="ChEBI" id="CHEBI:64479"/>
        <dbReference type="ChEBI" id="CHEBI:78827"/>
        <dbReference type="ChEBI" id="CHEBI:138482"/>
        <dbReference type="EC" id="2.3.2.30"/>
    </reaction>
    <physiologicalReaction direction="left-to-right" evidence="10">
        <dbReference type="Rhea" id="RHEA:20634"/>
    </physiologicalReaction>
</comment>
<evidence type="ECO:0000256" key="3">
    <source>
        <dbReference type="ARBA" id="ARBA00022679"/>
    </source>
</evidence>
<evidence type="ECO:0000256" key="10">
    <source>
        <dbReference type="ARBA" id="ARBA00047785"/>
    </source>
</evidence>
<protein>
    <recommendedName>
        <fullName evidence="8">L-ornithine N(alpha)-acyltransferase</fullName>
        <ecNumber evidence="7">2.3.2.30</ecNumber>
    </recommendedName>
</protein>
<evidence type="ECO:0000313" key="11">
    <source>
        <dbReference type="EMBL" id="QDD14139.1"/>
    </source>
</evidence>
<dbReference type="KEGG" id="mrk:FIT61_02180"/>
<dbReference type="Pfam" id="PF13444">
    <property type="entry name" value="Acetyltransf_5"/>
    <property type="match status" value="1"/>
</dbReference>
<dbReference type="EC" id="2.3.2.30" evidence="7"/>
<keyword evidence="5" id="KW-0012">Acyltransferase</keyword>
<keyword evidence="4" id="KW-0443">Lipid metabolism</keyword>
<dbReference type="InterPro" id="IPR016181">
    <property type="entry name" value="Acyl_CoA_acyltransferase"/>
</dbReference>
<comment type="pathway">
    <text evidence="1">Lipid metabolism.</text>
</comment>
<keyword evidence="3" id="KW-0808">Transferase</keyword>
<comment type="function">
    <text evidence="9">Catalyzes the first step in the biosynthesis of ornithine lipids, which are phosphorus-free membrane lipids. Catalyzes the 3-hydroxyacyl-acyl carrier protein-dependent acylation of ornithine to form lyso-ornithine lipid (LOL).</text>
</comment>
<evidence type="ECO:0000256" key="9">
    <source>
        <dbReference type="ARBA" id="ARBA00045724"/>
    </source>
</evidence>
<dbReference type="Proteomes" id="UP000312102">
    <property type="component" value="Chromosome"/>
</dbReference>
<evidence type="ECO:0000256" key="4">
    <source>
        <dbReference type="ARBA" id="ARBA00023098"/>
    </source>
</evidence>
<dbReference type="GO" id="GO:0006629">
    <property type="term" value="P:lipid metabolic process"/>
    <property type="evidence" value="ECO:0007669"/>
    <property type="project" value="UniProtKB-KW"/>
</dbReference>